<feature type="domain" description="G-protein coupled receptors family 1 profile" evidence="9">
    <location>
        <begin position="25"/>
        <end position="251"/>
    </location>
</feature>
<dbReference type="RefSeq" id="XP_029641267.1">
    <property type="nucleotide sequence ID" value="XM_029785407.1"/>
</dbReference>
<dbReference type="Proteomes" id="UP000515154">
    <property type="component" value="Linkage group LG10"/>
</dbReference>
<keyword evidence="4" id="KW-0297">G-protein coupled receptor</keyword>
<dbReference type="GO" id="GO:0005886">
    <property type="term" value="C:plasma membrane"/>
    <property type="evidence" value="ECO:0007669"/>
    <property type="project" value="TreeGrafter"/>
</dbReference>
<dbReference type="KEGG" id="osn:115216208"/>
<proteinExistence type="predicted"/>
<name>A0A6P7SSK6_9MOLL</name>
<evidence type="ECO:0000313" key="11">
    <source>
        <dbReference type="RefSeq" id="XP_029641267.1"/>
    </source>
</evidence>
<gene>
    <name evidence="11" type="primary">LOC115216208</name>
</gene>
<keyword evidence="2 8" id="KW-0812">Transmembrane</keyword>
<evidence type="ECO:0000256" key="1">
    <source>
        <dbReference type="ARBA" id="ARBA00004141"/>
    </source>
</evidence>
<reference evidence="11" key="1">
    <citation type="submission" date="2025-08" db="UniProtKB">
        <authorList>
            <consortium name="RefSeq"/>
        </authorList>
    </citation>
    <scope>IDENTIFICATION</scope>
</reference>
<dbReference type="AlphaFoldDB" id="A0A6P7SSK6"/>
<keyword evidence="6" id="KW-0675">Receptor</keyword>
<evidence type="ECO:0000256" key="5">
    <source>
        <dbReference type="ARBA" id="ARBA00023136"/>
    </source>
</evidence>
<dbReference type="InterPro" id="IPR017452">
    <property type="entry name" value="GPCR_Rhodpsn_7TM"/>
</dbReference>
<accession>A0A6P7SSK6</accession>
<sequence>MVEESTLFLVLIAFAIGYMFFGTLDCVLSLAVLCRKGTKLLMMREYLIVLSIFDLGVLYSGLLPNIMEAYGIIGDYSSDKQCKLTQFFIFFFLEGSSWMSVIITIERMVFVLFPYLDRSKRCQATSLVVLVTLLIIINAPMSLLWKLEGSICDGPSILKNSYFIKYSIIPSAILILSNIVITYKLCTQSAPARGSPNLQPVLLVFAISGFFLMTTFPASIILNRTEHPDPIIFLFVRLLLYTNNTFNFILYILVSKIFREELLLMLKWKRPNETRLTQLRVVSNTPM</sequence>
<feature type="transmembrane region" description="Helical" evidence="8">
    <location>
        <begin position="6"/>
        <end position="34"/>
    </location>
</feature>
<dbReference type="PANTHER" id="PTHR24243:SF230">
    <property type="entry name" value="G-PROTEIN COUPLED RECEPTORS FAMILY 1 PROFILE DOMAIN-CONTAINING PROTEIN"/>
    <property type="match status" value="1"/>
</dbReference>
<feature type="transmembrane region" description="Helical" evidence="8">
    <location>
        <begin position="125"/>
        <end position="143"/>
    </location>
</feature>
<dbReference type="SUPFAM" id="SSF81321">
    <property type="entry name" value="Family A G protein-coupled receptor-like"/>
    <property type="match status" value="1"/>
</dbReference>
<dbReference type="PANTHER" id="PTHR24243">
    <property type="entry name" value="G-PROTEIN COUPLED RECEPTOR"/>
    <property type="match status" value="1"/>
</dbReference>
<evidence type="ECO:0000256" key="8">
    <source>
        <dbReference type="SAM" id="Phobius"/>
    </source>
</evidence>
<protein>
    <submittedName>
        <fullName evidence="11">Uncharacterized protein LOC115216208</fullName>
    </submittedName>
</protein>
<dbReference type="Gene3D" id="1.20.1070.10">
    <property type="entry name" value="Rhodopsin 7-helix transmembrane proteins"/>
    <property type="match status" value="1"/>
</dbReference>
<feature type="transmembrane region" description="Helical" evidence="8">
    <location>
        <begin position="234"/>
        <end position="254"/>
    </location>
</feature>
<feature type="transmembrane region" description="Helical" evidence="8">
    <location>
        <begin position="46"/>
        <end position="67"/>
    </location>
</feature>
<evidence type="ECO:0000256" key="6">
    <source>
        <dbReference type="ARBA" id="ARBA00023170"/>
    </source>
</evidence>
<evidence type="ECO:0000256" key="4">
    <source>
        <dbReference type="ARBA" id="ARBA00023040"/>
    </source>
</evidence>
<organism evidence="10 11">
    <name type="scientific">Octopus sinensis</name>
    <name type="common">East Asian common octopus</name>
    <dbReference type="NCBI Taxonomy" id="2607531"/>
    <lineage>
        <taxon>Eukaryota</taxon>
        <taxon>Metazoa</taxon>
        <taxon>Spiralia</taxon>
        <taxon>Lophotrochozoa</taxon>
        <taxon>Mollusca</taxon>
        <taxon>Cephalopoda</taxon>
        <taxon>Coleoidea</taxon>
        <taxon>Octopodiformes</taxon>
        <taxon>Octopoda</taxon>
        <taxon>Incirrata</taxon>
        <taxon>Octopodidae</taxon>
        <taxon>Octopus</taxon>
    </lineage>
</organism>
<dbReference type="GO" id="GO:0004930">
    <property type="term" value="F:G protein-coupled receptor activity"/>
    <property type="evidence" value="ECO:0007669"/>
    <property type="project" value="UniProtKB-KW"/>
</dbReference>
<comment type="subcellular location">
    <subcellularLocation>
        <location evidence="1">Membrane</location>
        <topology evidence="1">Multi-pass membrane protein</topology>
    </subcellularLocation>
</comment>
<feature type="transmembrane region" description="Helical" evidence="8">
    <location>
        <begin position="201"/>
        <end position="222"/>
    </location>
</feature>
<keyword evidence="7" id="KW-0807">Transducer</keyword>
<feature type="transmembrane region" description="Helical" evidence="8">
    <location>
        <begin position="163"/>
        <end position="181"/>
    </location>
</feature>
<keyword evidence="3 8" id="KW-1133">Transmembrane helix</keyword>
<keyword evidence="5 8" id="KW-0472">Membrane</keyword>
<keyword evidence="10" id="KW-1185">Reference proteome</keyword>
<evidence type="ECO:0000256" key="2">
    <source>
        <dbReference type="ARBA" id="ARBA00022692"/>
    </source>
</evidence>
<evidence type="ECO:0000259" key="9">
    <source>
        <dbReference type="PROSITE" id="PS50262"/>
    </source>
</evidence>
<evidence type="ECO:0000256" key="3">
    <source>
        <dbReference type="ARBA" id="ARBA00022989"/>
    </source>
</evidence>
<evidence type="ECO:0000256" key="7">
    <source>
        <dbReference type="ARBA" id="ARBA00023224"/>
    </source>
</evidence>
<feature type="transmembrane region" description="Helical" evidence="8">
    <location>
        <begin position="87"/>
        <end position="113"/>
    </location>
</feature>
<evidence type="ECO:0000313" key="10">
    <source>
        <dbReference type="Proteomes" id="UP000515154"/>
    </source>
</evidence>
<dbReference type="PROSITE" id="PS50262">
    <property type="entry name" value="G_PROTEIN_RECEP_F1_2"/>
    <property type="match status" value="1"/>
</dbReference>